<gene>
    <name evidence="4" type="ORF">I303_105919</name>
</gene>
<reference evidence="4" key="2">
    <citation type="submission" date="2024-02" db="EMBL/GenBank/DDBJ databases">
        <title>Comparative genomics of Cryptococcus and Kwoniella reveals pathogenesis evolution and contrasting modes of karyotype evolution via chromosome fusion or intercentromeric recombination.</title>
        <authorList>
            <person name="Coelho M.A."/>
            <person name="David-Palma M."/>
            <person name="Shea T."/>
            <person name="Bowers K."/>
            <person name="McGinley-Smith S."/>
            <person name="Mohammad A.W."/>
            <person name="Gnirke A."/>
            <person name="Yurkov A.M."/>
            <person name="Nowrousian M."/>
            <person name="Sun S."/>
            <person name="Cuomo C.A."/>
            <person name="Heitman J."/>
        </authorList>
    </citation>
    <scope>NUCLEOTIDE SEQUENCE</scope>
    <source>
        <strain evidence="4">CBS 10117</strain>
    </source>
</reference>
<dbReference type="InterPro" id="IPR036291">
    <property type="entry name" value="NAD(P)-bd_dom_sf"/>
</dbReference>
<evidence type="ECO:0000256" key="2">
    <source>
        <dbReference type="ARBA" id="ARBA00022857"/>
    </source>
</evidence>
<keyword evidence="2" id="KW-0521">NADP</keyword>
<dbReference type="InterPro" id="IPR002347">
    <property type="entry name" value="SDR_fam"/>
</dbReference>
<dbReference type="GO" id="GO:0016491">
    <property type="term" value="F:oxidoreductase activity"/>
    <property type="evidence" value="ECO:0007669"/>
    <property type="project" value="UniProtKB-KW"/>
</dbReference>
<dbReference type="AlphaFoldDB" id="A0AAJ8MIU3"/>
<dbReference type="PANTHER" id="PTHR43544">
    <property type="entry name" value="SHORT-CHAIN DEHYDROGENASE/REDUCTASE"/>
    <property type="match status" value="1"/>
</dbReference>
<dbReference type="InterPro" id="IPR051468">
    <property type="entry name" value="Fungal_SecMetab_SDRs"/>
</dbReference>
<dbReference type="Gene3D" id="3.40.50.720">
    <property type="entry name" value="NAD(P)-binding Rossmann-like Domain"/>
    <property type="match status" value="1"/>
</dbReference>
<evidence type="ECO:0000313" key="5">
    <source>
        <dbReference type="Proteomes" id="UP000078595"/>
    </source>
</evidence>
<keyword evidence="5" id="KW-1185">Reference proteome</keyword>
<sequence length="246" mass="26644">MSGKTVLITGTNRGVGLELAKIYLSKGYTVISAVRAPEKQATLSSPEGSDAKHLIVKLDVASAESVKSAFEELKNKHKIDKLDVVINNAAIGVTMENAFFVRDADPAKYAETYNINLLGTLHLFTASYPLLPKDGSGKFIALSTLAAVQSMEHWPLGGAYALSKNAVNYLTRQIHFEEKDLITFTVSPGWLDTDMGHEGAKAFGAVDGPPEKVSVTAPQIVNVIENGTREREGGRMVNYDGTIFDW</sequence>
<dbReference type="Pfam" id="PF00106">
    <property type="entry name" value="adh_short"/>
    <property type="match status" value="1"/>
</dbReference>
<comment type="similarity">
    <text evidence="1">Belongs to the short-chain dehydrogenases/reductases (SDR) family.</text>
</comment>
<reference evidence="4" key="1">
    <citation type="submission" date="2013-07" db="EMBL/GenBank/DDBJ databases">
        <authorList>
            <consortium name="The Broad Institute Genome Sequencing Platform"/>
            <person name="Cuomo C."/>
            <person name="Litvintseva A."/>
            <person name="Chen Y."/>
            <person name="Heitman J."/>
            <person name="Sun S."/>
            <person name="Springer D."/>
            <person name="Dromer F."/>
            <person name="Young S.K."/>
            <person name="Zeng Q."/>
            <person name="Gargeya S."/>
            <person name="Fitzgerald M."/>
            <person name="Abouelleil A."/>
            <person name="Alvarado L."/>
            <person name="Berlin A.M."/>
            <person name="Chapman S.B."/>
            <person name="Dewar J."/>
            <person name="Goldberg J."/>
            <person name="Griggs A."/>
            <person name="Gujja S."/>
            <person name="Hansen M."/>
            <person name="Howarth C."/>
            <person name="Imamovic A."/>
            <person name="Larimer J."/>
            <person name="McCowan C."/>
            <person name="Murphy C."/>
            <person name="Pearson M."/>
            <person name="Priest M."/>
            <person name="Roberts A."/>
            <person name="Saif S."/>
            <person name="Shea T."/>
            <person name="Sykes S."/>
            <person name="Wortman J."/>
            <person name="Nusbaum C."/>
            <person name="Birren B."/>
        </authorList>
    </citation>
    <scope>NUCLEOTIDE SEQUENCE</scope>
    <source>
        <strain evidence="4">CBS 10117</strain>
    </source>
</reference>
<dbReference type="GeneID" id="28969641"/>
<dbReference type="GO" id="GO:0005737">
    <property type="term" value="C:cytoplasm"/>
    <property type="evidence" value="ECO:0007669"/>
    <property type="project" value="TreeGrafter"/>
</dbReference>
<evidence type="ECO:0000256" key="1">
    <source>
        <dbReference type="ARBA" id="ARBA00006484"/>
    </source>
</evidence>
<dbReference type="KEGG" id="kdj:28969641"/>
<dbReference type="PANTHER" id="PTHR43544:SF7">
    <property type="entry name" value="NADB-LER2"/>
    <property type="match status" value="1"/>
</dbReference>
<protein>
    <recommendedName>
        <fullName evidence="6">NAD(P)-binding protein</fullName>
    </recommendedName>
</protein>
<accession>A0AAJ8MIU3</accession>
<dbReference type="EMBL" id="CP144536">
    <property type="protein sequence ID" value="WWC63319.1"/>
    <property type="molecule type" value="Genomic_DNA"/>
</dbReference>
<dbReference type="SUPFAM" id="SSF51735">
    <property type="entry name" value="NAD(P)-binding Rossmann-fold domains"/>
    <property type="match status" value="1"/>
</dbReference>
<keyword evidence="3" id="KW-0560">Oxidoreductase</keyword>
<organism evidence="4 5">
    <name type="scientific">Kwoniella dejecticola CBS 10117</name>
    <dbReference type="NCBI Taxonomy" id="1296121"/>
    <lineage>
        <taxon>Eukaryota</taxon>
        <taxon>Fungi</taxon>
        <taxon>Dikarya</taxon>
        <taxon>Basidiomycota</taxon>
        <taxon>Agaricomycotina</taxon>
        <taxon>Tremellomycetes</taxon>
        <taxon>Tremellales</taxon>
        <taxon>Cryptococcaceae</taxon>
        <taxon>Kwoniella</taxon>
    </lineage>
</organism>
<name>A0AAJ8MIU3_9TREE</name>
<evidence type="ECO:0000313" key="4">
    <source>
        <dbReference type="EMBL" id="WWC63319.1"/>
    </source>
</evidence>
<evidence type="ECO:0000256" key="3">
    <source>
        <dbReference type="ARBA" id="ARBA00023002"/>
    </source>
</evidence>
<evidence type="ECO:0008006" key="6">
    <source>
        <dbReference type="Google" id="ProtNLM"/>
    </source>
</evidence>
<dbReference type="PRINTS" id="PR00081">
    <property type="entry name" value="GDHRDH"/>
</dbReference>
<dbReference type="Proteomes" id="UP000078595">
    <property type="component" value="Chromosome 7"/>
</dbReference>
<proteinExistence type="inferred from homology"/>
<dbReference type="RefSeq" id="XP_018261504.2">
    <property type="nucleotide sequence ID" value="XM_018409232.2"/>
</dbReference>